<organism evidence="14">
    <name type="scientific">Nicotiana tabacum</name>
    <name type="common">Common tobacco</name>
    <dbReference type="NCBI Taxonomy" id="4097"/>
    <lineage>
        <taxon>Eukaryota</taxon>
        <taxon>Viridiplantae</taxon>
        <taxon>Streptophyta</taxon>
        <taxon>Embryophyta</taxon>
        <taxon>Tracheophyta</taxon>
        <taxon>Spermatophyta</taxon>
        <taxon>Magnoliopsida</taxon>
        <taxon>eudicotyledons</taxon>
        <taxon>Gunneridae</taxon>
        <taxon>Pentapetalae</taxon>
        <taxon>asterids</taxon>
        <taxon>lamiids</taxon>
        <taxon>Solanales</taxon>
        <taxon>Solanaceae</taxon>
        <taxon>Nicotianoideae</taxon>
        <taxon>Nicotianeae</taxon>
        <taxon>Nicotiana</taxon>
    </lineage>
</organism>
<evidence type="ECO:0000256" key="3">
    <source>
        <dbReference type="ARBA" id="ARBA00004771"/>
    </source>
</evidence>
<evidence type="ECO:0000256" key="2">
    <source>
        <dbReference type="ARBA" id="ARBA00004586"/>
    </source>
</evidence>
<dbReference type="STRING" id="4097.A0A1S4A9K9"/>
<dbReference type="Pfam" id="PF06974">
    <property type="entry name" value="WS_DGAT_C"/>
    <property type="match status" value="1"/>
</dbReference>
<feature type="region of interest" description="Disordered" evidence="11">
    <location>
        <begin position="184"/>
        <end position="207"/>
    </location>
</feature>
<evidence type="ECO:0000256" key="8">
    <source>
        <dbReference type="ARBA" id="ARBA00024360"/>
    </source>
</evidence>
<dbReference type="GO" id="GO:0047196">
    <property type="term" value="F:long-chain-alcohol O-fatty-acyltransferase activity"/>
    <property type="evidence" value="ECO:0007669"/>
    <property type="project" value="UniProtKB-EC"/>
</dbReference>
<dbReference type="GO" id="GO:0008374">
    <property type="term" value="F:O-acyltransferase activity"/>
    <property type="evidence" value="ECO:0000318"/>
    <property type="project" value="GO_Central"/>
</dbReference>
<comment type="pathway">
    <text evidence="4">Lipid metabolism.</text>
</comment>
<accession>A0A1S4A9K9</accession>
<dbReference type="GO" id="GO:0019432">
    <property type="term" value="P:triglyceride biosynthetic process"/>
    <property type="evidence" value="ECO:0000318"/>
    <property type="project" value="GO_Central"/>
</dbReference>
<dbReference type="UniPathway" id="UPA00282"/>
<evidence type="ECO:0000256" key="6">
    <source>
        <dbReference type="ARBA" id="ARBA00022824"/>
    </source>
</evidence>
<dbReference type="SUPFAM" id="SSF52777">
    <property type="entry name" value="CoA-dependent acyltransferases"/>
    <property type="match status" value="1"/>
</dbReference>
<evidence type="ECO:0000313" key="14">
    <source>
        <dbReference type="RefSeq" id="XP_016473322.1"/>
    </source>
</evidence>
<evidence type="ECO:0000256" key="4">
    <source>
        <dbReference type="ARBA" id="ARBA00005189"/>
    </source>
</evidence>
<dbReference type="RefSeq" id="XP_016473322.1">
    <property type="nucleotide sequence ID" value="XM_016617836.1"/>
</dbReference>
<evidence type="ECO:0000259" key="13">
    <source>
        <dbReference type="Pfam" id="PF06974"/>
    </source>
</evidence>
<evidence type="ECO:0000256" key="10">
    <source>
        <dbReference type="ARBA" id="ARBA00048109"/>
    </source>
</evidence>
<evidence type="ECO:0000256" key="5">
    <source>
        <dbReference type="ARBA" id="ARBA00022679"/>
    </source>
</evidence>
<evidence type="ECO:0000256" key="1">
    <source>
        <dbReference type="ARBA" id="ARBA00004162"/>
    </source>
</evidence>
<feature type="compositionally biased region" description="Low complexity" evidence="11">
    <location>
        <begin position="185"/>
        <end position="207"/>
    </location>
</feature>
<name>A0A1S4A9K9_TOBAC</name>
<dbReference type="InterPro" id="IPR023213">
    <property type="entry name" value="CAT-like_dom_sf"/>
</dbReference>
<comment type="catalytic activity">
    <reaction evidence="9">
        <text>a long chain fatty alcohol + a fatty acyl-CoA = a long-chain alcohol wax ester + CoA</text>
        <dbReference type="Rhea" id="RHEA:38443"/>
        <dbReference type="ChEBI" id="CHEBI:17135"/>
        <dbReference type="ChEBI" id="CHEBI:57287"/>
        <dbReference type="ChEBI" id="CHEBI:77636"/>
        <dbReference type="ChEBI" id="CHEBI:235323"/>
        <dbReference type="EC" id="2.3.1.75"/>
    </reaction>
</comment>
<reference evidence="14" key="1">
    <citation type="submission" date="2025-08" db="UniProtKB">
        <authorList>
            <consortium name="RefSeq"/>
        </authorList>
    </citation>
    <scope>IDENTIFICATION</scope>
</reference>
<keyword evidence="6" id="KW-0256">Endoplasmic reticulum</keyword>
<evidence type="ECO:0000256" key="9">
    <source>
        <dbReference type="ARBA" id="ARBA00047604"/>
    </source>
</evidence>
<comment type="catalytic activity">
    <reaction evidence="10">
        <text>an acyl-CoA + a 1,2-diacyl-sn-glycerol = a triacyl-sn-glycerol + CoA</text>
        <dbReference type="Rhea" id="RHEA:10868"/>
        <dbReference type="ChEBI" id="CHEBI:17815"/>
        <dbReference type="ChEBI" id="CHEBI:57287"/>
        <dbReference type="ChEBI" id="CHEBI:58342"/>
        <dbReference type="ChEBI" id="CHEBI:64615"/>
        <dbReference type="EC" id="2.3.1.20"/>
    </reaction>
</comment>
<dbReference type="AlphaFoldDB" id="A0A1S4A9K9"/>
<comment type="similarity">
    <text evidence="8">In the N-terminal section; belongs to the long-chain O-acyltransferase family.</text>
</comment>
<evidence type="ECO:0000256" key="11">
    <source>
        <dbReference type="SAM" id="MobiDB-lite"/>
    </source>
</evidence>
<dbReference type="Pfam" id="PF03007">
    <property type="entry name" value="WS_DGAT_cat"/>
    <property type="match status" value="1"/>
</dbReference>
<sequence length="505" mass="56486">MERGENKMALIKPIRTTKKLDANGGEEEALLMSPTSRTFHEPNYNLYVLAILGWKVPINVDAMKAEIQSKLLKHPRFSSLQVIDESDDSRNMKWIPTTVNLDDHVIVPDLKPNPNNMDTDKLVEDYISNLSAVSIDMSKPLWDLHILNVKTSHAEATCIFRLHHSIGDGVSLVSLLLSCFRKSSDPTSLPTLLVSSSSSSKGKSNLSNNRGSIWSLMWQYLVKLWSCISLLFNTVVDVPMFVATALFLKDSQSPFTVPQGFKSSTRLRFVYRTVSLDDIKFIKNLTNSTVNDVILGITQAALSRYVHRKYEIEGKRKFSPQKMRCRASVVMNLRPLLGVQAVAEMIEKNTVVIQGNCFGIVIIPLSISQFDNPLDYVRKAKTTMDRKKHSLESRCTFYLSQLLTKLFGFKGAAALAPRALSHTTLFFSNVLGPLEEVSWSRHPLAFIAPTCYGQSTGIMVHGCSYAKNLTFAVAVDEGIIPDPNQLGDDFVESFRLIKEAALSKF</sequence>
<comment type="subcellular location">
    <subcellularLocation>
        <location evidence="1">Cell membrane</location>
        <topology evidence="1">Single-pass membrane protein</topology>
    </subcellularLocation>
    <subcellularLocation>
        <location evidence="2">Endoplasmic reticulum membrane</location>
    </subcellularLocation>
</comment>
<evidence type="ECO:0000256" key="7">
    <source>
        <dbReference type="ARBA" id="ARBA00023315"/>
    </source>
</evidence>
<dbReference type="PANTHER" id="PTHR31650:SF28">
    <property type="entry name" value="O-ACYLTRANSFERASE WSD1-LIKE ISOFORM X1"/>
    <property type="match status" value="1"/>
</dbReference>
<proteinExistence type="inferred from homology"/>
<dbReference type="KEGG" id="nta:107795244"/>
<dbReference type="InterPro" id="IPR009721">
    <property type="entry name" value="O-acyltransferase_WSD1_C"/>
</dbReference>
<dbReference type="OrthoDB" id="619536at2759"/>
<dbReference type="InterPro" id="IPR045034">
    <property type="entry name" value="O-acyltransferase_WSD1-like"/>
</dbReference>
<dbReference type="GO" id="GO:0005789">
    <property type="term" value="C:endoplasmic reticulum membrane"/>
    <property type="evidence" value="ECO:0007669"/>
    <property type="project" value="UniProtKB-SubCell"/>
</dbReference>
<keyword evidence="5" id="KW-0808">Transferase</keyword>
<comment type="pathway">
    <text evidence="3">Glycerolipid metabolism; triacylglycerol biosynthesis.</text>
</comment>
<dbReference type="GO" id="GO:0004144">
    <property type="term" value="F:diacylglycerol O-acyltransferase activity"/>
    <property type="evidence" value="ECO:0007669"/>
    <property type="project" value="UniProtKB-EC"/>
</dbReference>
<dbReference type="PANTHER" id="PTHR31650">
    <property type="entry name" value="O-ACYLTRANSFERASE (WSD1-LIKE) FAMILY PROTEIN"/>
    <property type="match status" value="1"/>
</dbReference>
<gene>
    <name evidence="14" type="primary">LOC107795244</name>
</gene>
<protein>
    <submittedName>
        <fullName evidence="14">O-acyltransferase WSD1-like isoform X1</fullName>
    </submittedName>
</protein>
<dbReference type="GO" id="GO:0005886">
    <property type="term" value="C:plasma membrane"/>
    <property type="evidence" value="ECO:0000318"/>
    <property type="project" value="GO_Central"/>
</dbReference>
<keyword evidence="7" id="KW-0012">Acyltransferase</keyword>
<dbReference type="PaxDb" id="4097-A0A1S4A9K9"/>
<feature type="domain" description="O-acyltransferase WSD1 C-terminal" evidence="13">
    <location>
        <begin position="355"/>
        <end position="498"/>
    </location>
</feature>
<feature type="domain" description="O-acyltransferase WSD1-like N-terminal" evidence="12">
    <location>
        <begin position="60"/>
        <end position="294"/>
    </location>
</feature>
<dbReference type="Gene3D" id="3.30.559.10">
    <property type="entry name" value="Chloramphenicol acetyltransferase-like domain"/>
    <property type="match status" value="1"/>
</dbReference>
<dbReference type="OMA" id="CYGQSTG"/>
<evidence type="ECO:0000259" key="12">
    <source>
        <dbReference type="Pfam" id="PF03007"/>
    </source>
</evidence>
<dbReference type="InterPro" id="IPR004255">
    <property type="entry name" value="O-acyltransferase_WSD1_N"/>
</dbReference>